<sequence>MKFVLTWQLWRTGDVFVGLPASLQPASGNSSIETLSEIAAISNCRFITGCCRPLSTACSLCAAPFGDKSMSSNFFRKIYQAGVDFGIRQNGLNHKGFAAFRAKNPILGQRNSLKIR</sequence>
<evidence type="ECO:0000313" key="2">
    <source>
        <dbReference type="Proteomes" id="UP000643405"/>
    </source>
</evidence>
<gene>
    <name evidence="1" type="ORF">ICI42_01825</name>
</gene>
<name>A0A8J6TXK3_9HYPH</name>
<comment type="caution">
    <text evidence="1">The sequence shown here is derived from an EMBL/GenBank/DDBJ whole genome shotgun (WGS) entry which is preliminary data.</text>
</comment>
<organism evidence="1 2">
    <name type="scientific">Oryzicola mucosus</name>
    <dbReference type="NCBI Taxonomy" id="2767425"/>
    <lineage>
        <taxon>Bacteria</taxon>
        <taxon>Pseudomonadati</taxon>
        <taxon>Pseudomonadota</taxon>
        <taxon>Alphaproteobacteria</taxon>
        <taxon>Hyphomicrobiales</taxon>
        <taxon>Phyllobacteriaceae</taxon>
        <taxon>Oryzicola</taxon>
    </lineage>
</organism>
<evidence type="ECO:0000313" key="1">
    <source>
        <dbReference type="EMBL" id="MBD0413394.1"/>
    </source>
</evidence>
<accession>A0A8J6TXK3</accession>
<dbReference type="RefSeq" id="WP_188162831.1">
    <property type="nucleotide sequence ID" value="NZ_JACVVX010000001.1"/>
</dbReference>
<keyword evidence="2" id="KW-1185">Reference proteome</keyword>
<protein>
    <submittedName>
        <fullName evidence="1">Uncharacterized protein</fullName>
    </submittedName>
</protein>
<dbReference type="AlphaFoldDB" id="A0A8J6TXK3"/>
<dbReference type="Proteomes" id="UP000643405">
    <property type="component" value="Unassembled WGS sequence"/>
</dbReference>
<proteinExistence type="predicted"/>
<reference evidence="1" key="1">
    <citation type="submission" date="2020-09" db="EMBL/GenBank/DDBJ databases">
        <title>Genome seq and assembly of Tianweitania sp.</title>
        <authorList>
            <person name="Chhetri G."/>
        </authorList>
    </citation>
    <scope>NUCLEOTIDE SEQUENCE</scope>
    <source>
        <strain evidence="1">Rool2</strain>
    </source>
</reference>
<dbReference type="EMBL" id="JACVVX010000001">
    <property type="protein sequence ID" value="MBD0413394.1"/>
    <property type="molecule type" value="Genomic_DNA"/>
</dbReference>